<feature type="compositionally biased region" description="Low complexity" evidence="1">
    <location>
        <begin position="580"/>
        <end position="593"/>
    </location>
</feature>
<feature type="compositionally biased region" description="Low complexity" evidence="1">
    <location>
        <begin position="116"/>
        <end position="129"/>
    </location>
</feature>
<evidence type="ECO:0000256" key="1">
    <source>
        <dbReference type="SAM" id="MobiDB-lite"/>
    </source>
</evidence>
<evidence type="ECO:0000313" key="3">
    <source>
        <dbReference type="Proteomes" id="UP000054408"/>
    </source>
</evidence>
<dbReference type="RefSeq" id="XP_013757399.1">
    <property type="nucleotide sequence ID" value="XM_013901945.1"/>
</dbReference>
<evidence type="ECO:0000313" key="2">
    <source>
        <dbReference type="EMBL" id="KNC49920.1"/>
    </source>
</evidence>
<dbReference type="Proteomes" id="UP000054408">
    <property type="component" value="Unassembled WGS sequence"/>
</dbReference>
<reference evidence="2 3" key="1">
    <citation type="submission" date="2010-05" db="EMBL/GenBank/DDBJ databases">
        <title>The Genome Sequence of Thecamonas trahens ATCC 50062.</title>
        <authorList>
            <consortium name="The Broad Institute Genome Sequencing Platform"/>
            <person name="Russ C."/>
            <person name="Cuomo C."/>
            <person name="Shea T."/>
            <person name="Young S.K."/>
            <person name="Zeng Q."/>
            <person name="Koehrsen M."/>
            <person name="Haas B."/>
            <person name="Borodovsky M."/>
            <person name="Guigo R."/>
            <person name="Alvarado L."/>
            <person name="Berlin A."/>
            <person name="Bochicchio J."/>
            <person name="Borenstein D."/>
            <person name="Chapman S."/>
            <person name="Chen Z."/>
            <person name="Freedman E."/>
            <person name="Gellesch M."/>
            <person name="Goldberg J."/>
            <person name="Griggs A."/>
            <person name="Gujja S."/>
            <person name="Heilman E."/>
            <person name="Heiman D."/>
            <person name="Hepburn T."/>
            <person name="Howarth C."/>
            <person name="Jen D."/>
            <person name="Larson L."/>
            <person name="Mehta T."/>
            <person name="Park D."/>
            <person name="Pearson M."/>
            <person name="Roberts A."/>
            <person name="Saif S."/>
            <person name="Shenoy N."/>
            <person name="Sisk P."/>
            <person name="Stolte C."/>
            <person name="Sykes S."/>
            <person name="Thomson T."/>
            <person name="Walk T."/>
            <person name="White J."/>
            <person name="Yandava C."/>
            <person name="Burger G."/>
            <person name="Gray M.W."/>
            <person name="Holland P.W.H."/>
            <person name="King N."/>
            <person name="Lang F.B.F."/>
            <person name="Roger A.J."/>
            <person name="Ruiz-Trillo I."/>
            <person name="Lander E."/>
            <person name="Nusbaum C."/>
        </authorList>
    </citation>
    <scope>NUCLEOTIDE SEQUENCE [LARGE SCALE GENOMIC DNA]</scope>
    <source>
        <strain evidence="2 3">ATCC 50062</strain>
    </source>
</reference>
<accession>A0A0L0DCF4</accession>
<feature type="region of interest" description="Disordered" evidence="1">
    <location>
        <begin position="580"/>
        <end position="621"/>
    </location>
</feature>
<proteinExistence type="predicted"/>
<gene>
    <name evidence="2" type="ORF">AMSG_06224</name>
</gene>
<sequence length="621" mass="63658">MASMNDLIAAPWAPSDALLRGILAALAPMPDHPHHAGDVDAASNDGTVPEPPKALKVLAAEMGLTLLTLPLAHSAQMEATAAADAIDALFLRLAPVAAADAGETAAVGGFDPEATPGSGADGAPDTAGDASEEPAALSDGSDSPMLPLESGSSSGLGWGANAAHSLPLDDEAHPAGGECGAVAAKLVRWAALLQSNAIGTEIEAGRVIALMGLAMDHPLNGADACLEPLVEACVWLVRDLVLAELVASPHVVTLEVRSALASLVEKLLGSSGRCPSRVKALMSVMASVASAPSRSGPSAVCAVADAVLPAAATLLCDIAAERAEATQLPEVCTVLEVLTDDLDVDEVAAYGMLVACEQLMASCGHEACASGLRRLMLGLALRTPGFHQRLLASAALPDEVYARLEAAVPHYALGVATGRALLAPDKHAAAALAAAHTQVGYMRVGQVVDLGATGEVRRTLGMLGKVLRSPVVVSALTAPHPELVDGLVVPLQTLMREVAGWIAGSIREHQAHVPLAERQYAFTLNGYSLDELQAEGKEKGDAIAEAMSDKLDSLIQHEMLWLNRAVKDVVLALELLSSATAAPSPAPPSTSSSRDPFALFDNLDEPTPSDAAPTAFSSKND</sequence>
<name>A0A0L0DCF4_THETB</name>
<feature type="region of interest" description="Disordered" evidence="1">
    <location>
        <begin position="107"/>
        <end position="151"/>
    </location>
</feature>
<protein>
    <submittedName>
        <fullName evidence="2">Uncharacterized protein</fullName>
    </submittedName>
</protein>
<dbReference type="EMBL" id="GL349458">
    <property type="protein sequence ID" value="KNC49920.1"/>
    <property type="molecule type" value="Genomic_DNA"/>
</dbReference>
<dbReference type="GeneID" id="25565440"/>
<dbReference type="AlphaFoldDB" id="A0A0L0DCF4"/>
<keyword evidence="3" id="KW-1185">Reference proteome</keyword>
<organism evidence="2 3">
    <name type="scientific">Thecamonas trahens ATCC 50062</name>
    <dbReference type="NCBI Taxonomy" id="461836"/>
    <lineage>
        <taxon>Eukaryota</taxon>
        <taxon>Apusozoa</taxon>
        <taxon>Apusomonadida</taxon>
        <taxon>Apusomonadidae</taxon>
        <taxon>Thecamonas</taxon>
    </lineage>
</organism>